<comment type="caution">
    <text evidence="1">The sequence shown here is derived from an EMBL/GenBank/DDBJ whole genome shotgun (WGS) entry which is preliminary data.</text>
</comment>
<name>A0ABW5G379_9PSEU</name>
<dbReference type="EMBL" id="JBHUKR010000023">
    <property type="protein sequence ID" value="MFD2421710.1"/>
    <property type="molecule type" value="Genomic_DNA"/>
</dbReference>
<proteinExistence type="predicted"/>
<evidence type="ECO:0000313" key="1">
    <source>
        <dbReference type="EMBL" id="MFD2421710.1"/>
    </source>
</evidence>
<reference evidence="2" key="1">
    <citation type="journal article" date="2019" name="Int. J. Syst. Evol. Microbiol.">
        <title>The Global Catalogue of Microorganisms (GCM) 10K type strain sequencing project: providing services to taxonomists for standard genome sequencing and annotation.</title>
        <authorList>
            <consortium name="The Broad Institute Genomics Platform"/>
            <consortium name="The Broad Institute Genome Sequencing Center for Infectious Disease"/>
            <person name="Wu L."/>
            <person name="Ma J."/>
        </authorList>
    </citation>
    <scope>NUCLEOTIDE SEQUENCE [LARGE SCALE GENOMIC DNA]</scope>
    <source>
        <strain evidence="2">CGMCC 4.7645</strain>
    </source>
</reference>
<evidence type="ECO:0000313" key="2">
    <source>
        <dbReference type="Proteomes" id="UP001597417"/>
    </source>
</evidence>
<keyword evidence="2" id="KW-1185">Reference proteome</keyword>
<organism evidence="1 2">
    <name type="scientific">Amycolatopsis pigmentata</name>
    <dbReference type="NCBI Taxonomy" id="450801"/>
    <lineage>
        <taxon>Bacteria</taxon>
        <taxon>Bacillati</taxon>
        <taxon>Actinomycetota</taxon>
        <taxon>Actinomycetes</taxon>
        <taxon>Pseudonocardiales</taxon>
        <taxon>Pseudonocardiaceae</taxon>
        <taxon>Amycolatopsis</taxon>
    </lineage>
</organism>
<sequence>MLRRLLDLRESGAWFFQPVFSDSRLVVVAGARLWPGGWSDAIAIRTETDAKGFRCDPVGGVVWNRDGGVADVLDGLLELPAPHEPNAPRLVTAHGPRLWTP</sequence>
<dbReference type="RefSeq" id="WP_378270452.1">
    <property type="nucleotide sequence ID" value="NZ_JBHUKR010000023.1"/>
</dbReference>
<gene>
    <name evidence="1" type="ORF">ACFSXZ_35800</name>
</gene>
<accession>A0ABW5G379</accession>
<protein>
    <submittedName>
        <fullName evidence="1">Uncharacterized protein</fullName>
    </submittedName>
</protein>
<dbReference type="Proteomes" id="UP001597417">
    <property type="component" value="Unassembled WGS sequence"/>
</dbReference>